<keyword evidence="3" id="KW-1185">Reference proteome</keyword>
<sequence>MKPPDYFKLALAIAIVRAKPADVDILDYRLRVLECIDPAEFWKTRYDDTIREVRDLREQIDLLKTDIGKKRKRNDEAQKEKDRNRKATVQAESVVPKESLALPSSVTILSQPAILLPTGEHNEESIGQNTKLDTSTDVVKSDNSLACYGHVFTSDILRESTRVLLTNGYKSAEQVAEHIHTLKLYIAPSDDDPEKVLSPVYVAEVLGFIIFCLEQVSFRTFYGMDGRACEGTGGIDERIKFQECLTSLLRGLLHGIAVFSRREVYKKNEEYESNSTGDGKLDILLAAYTRVILSAAARSPGLRKGIINLVFEHLRIILTDPHSLLFGLSTRPSTTANPLLEEAASNTAKRYLFLLQYLTPHETVSEHATMSYDIESVLFAEDGVGESSLGVDGFRKVIRSYCLLRWRDEW</sequence>
<dbReference type="AlphaFoldDB" id="A0A1E3PV56"/>
<feature type="region of interest" description="Disordered" evidence="1">
    <location>
        <begin position="71"/>
        <end position="90"/>
    </location>
</feature>
<name>A0A1E3PV56_LIPST</name>
<accession>A0A1E3PV56</accession>
<evidence type="ECO:0000313" key="3">
    <source>
        <dbReference type="Proteomes" id="UP000094385"/>
    </source>
</evidence>
<proteinExistence type="predicted"/>
<evidence type="ECO:0000313" key="2">
    <source>
        <dbReference type="EMBL" id="ODQ69295.1"/>
    </source>
</evidence>
<feature type="compositionally biased region" description="Basic and acidic residues" evidence="1">
    <location>
        <begin position="71"/>
        <end position="85"/>
    </location>
</feature>
<dbReference type="EMBL" id="KV454304">
    <property type="protein sequence ID" value="ODQ69295.1"/>
    <property type="molecule type" value="Genomic_DNA"/>
</dbReference>
<reference evidence="2 3" key="1">
    <citation type="journal article" date="2016" name="Proc. Natl. Acad. Sci. U.S.A.">
        <title>Comparative genomics of biotechnologically important yeasts.</title>
        <authorList>
            <person name="Riley R."/>
            <person name="Haridas S."/>
            <person name="Wolfe K.H."/>
            <person name="Lopes M.R."/>
            <person name="Hittinger C.T."/>
            <person name="Goeker M."/>
            <person name="Salamov A.A."/>
            <person name="Wisecaver J.H."/>
            <person name="Long T.M."/>
            <person name="Calvey C.H."/>
            <person name="Aerts A.L."/>
            <person name="Barry K.W."/>
            <person name="Choi C."/>
            <person name="Clum A."/>
            <person name="Coughlan A.Y."/>
            <person name="Deshpande S."/>
            <person name="Douglass A.P."/>
            <person name="Hanson S.J."/>
            <person name="Klenk H.-P."/>
            <person name="LaButti K.M."/>
            <person name="Lapidus A."/>
            <person name="Lindquist E.A."/>
            <person name="Lipzen A.M."/>
            <person name="Meier-Kolthoff J.P."/>
            <person name="Ohm R.A."/>
            <person name="Otillar R.P."/>
            <person name="Pangilinan J.L."/>
            <person name="Peng Y."/>
            <person name="Rokas A."/>
            <person name="Rosa C.A."/>
            <person name="Scheuner C."/>
            <person name="Sibirny A.A."/>
            <person name="Slot J.C."/>
            <person name="Stielow J.B."/>
            <person name="Sun H."/>
            <person name="Kurtzman C.P."/>
            <person name="Blackwell M."/>
            <person name="Grigoriev I.V."/>
            <person name="Jeffries T.W."/>
        </authorList>
    </citation>
    <scope>NUCLEOTIDE SEQUENCE [LARGE SCALE GENOMIC DNA]</scope>
    <source>
        <strain evidence="2 3">NRRL Y-11557</strain>
    </source>
</reference>
<gene>
    <name evidence="2" type="ORF">LIPSTDRAFT_76070</name>
</gene>
<dbReference type="OrthoDB" id="202825at2759"/>
<evidence type="ECO:0000256" key="1">
    <source>
        <dbReference type="SAM" id="MobiDB-lite"/>
    </source>
</evidence>
<protein>
    <submittedName>
        <fullName evidence="2">Uncharacterized protein</fullName>
    </submittedName>
</protein>
<dbReference type="Proteomes" id="UP000094385">
    <property type="component" value="Unassembled WGS sequence"/>
</dbReference>
<organism evidence="2 3">
    <name type="scientific">Lipomyces starkeyi NRRL Y-11557</name>
    <dbReference type="NCBI Taxonomy" id="675824"/>
    <lineage>
        <taxon>Eukaryota</taxon>
        <taxon>Fungi</taxon>
        <taxon>Dikarya</taxon>
        <taxon>Ascomycota</taxon>
        <taxon>Saccharomycotina</taxon>
        <taxon>Lipomycetes</taxon>
        <taxon>Lipomycetales</taxon>
        <taxon>Lipomycetaceae</taxon>
        <taxon>Lipomyces</taxon>
    </lineage>
</organism>